<name>A0A378HZH9_9GAMM</name>
<sequence>MFSKMNIDSTVKNIHQQIKDYNKQSDPSNAIKFVHGSSSAIFAFIGKEVTVQQKNRESVNKVIPNALIPTGFLRKSYGVYPVSGELEIGAFSYGSRKCALNYHYLSGVKPTYQGLLAAYNSAKLSNRVPSEETIHETIATTIKCIDKYLYLRSLKMLLMHMTNLMLISKNKQEAELFANRCIHLLKNKYQQLKLENPDNQAMDKSFNKYILKLEDIIFGGALSFAGDDTFINHIKNQYPLLLCSHVTPLDFTDGVPDEQIYYGELNLNNIDLIFTPAKHIDDLKGKLEKAGLNAIKVMSFESSSTLEKASENSSAFCIA</sequence>
<organism evidence="1 2">
    <name type="scientific">Legionella beliardensis</name>
    <dbReference type="NCBI Taxonomy" id="91822"/>
    <lineage>
        <taxon>Bacteria</taxon>
        <taxon>Pseudomonadati</taxon>
        <taxon>Pseudomonadota</taxon>
        <taxon>Gammaproteobacteria</taxon>
        <taxon>Legionellales</taxon>
        <taxon>Legionellaceae</taxon>
        <taxon>Legionella</taxon>
    </lineage>
</organism>
<accession>A0A378HZH9</accession>
<dbReference type="AlphaFoldDB" id="A0A378HZH9"/>
<gene>
    <name evidence="1" type="ORF">NCTC13315_00301</name>
</gene>
<keyword evidence="2" id="KW-1185">Reference proteome</keyword>
<dbReference type="OrthoDB" id="10010327at2"/>
<protein>
    <submittedName>
        <fullName evidence="1">Uncharacterized protein</fullName>
    </submittedName>
</protein>
<dbReference type="EMBL" id="UGNV01000001">
    <property type="protein sequence ID" value="STX27785.1"/>
    <property type="molecule type" value="Genomic_DNA"/>
</dbReference>
<evidence type="ECO:0000313" key="2">
    <source>
        <dbReference type="Proteomes" id="UP000254968"/>
    </source>
</evidence>
<dbReference type="RefSeq" id="WP_115301578.1">
    <property type="nucleotide sequence ID" value="NZ_CAAAHO010000011.1"/>
</dbReference>
<dbReference type="Proteomes" id="UP000254968">
    <property type="component" value="Unassembled WGS sequence"/>
</dbReference>
<reference evidence="1 2" key="1">
    <citation type="submission" date="2018-06" db="EMBL/GenBank/DDBJ databases">
        <authorList>
            <consortium name="Pathogen Informatics"/>
            <person name="Doyle S."/>
        </authorList>
    </citation>
    <scope>NUCLEOTIDE SEQUENCE [LARGE SCALE GENOMIC DNA]</scope>
    <source>
        <strain evidence="1 2">NCTC13315</strain>
    </source>
</reference>
<proteinExistence type="predicted"/>
<evidence type="ECO:0000313" key="1">
    <source>
        <dbReference type="EMBL" id="STX27785.1"/>
    </source>
</evidence>